<dbReference type="PANTHER" id="PTHR33389:SF18">
    <property type="entry name" value="OS01G0677900 PROTEIN"/>
    <property type="match status" value="1"/>
</dbReference>
<proteinExistence type="predicted"/>
<feature type="domain" description="SWEET-like" evidence="11">
    <location>
        <begin position="290"/>
        <end position="343"/>
    </location>
</feature>
<evidence type="ECO:0000256" key="6">
    <source>
        <dbReference type="ARBA" id="ARBA00022692"/>
    </source>
</evidence>
<feature type="domain" description="SWEET-like" evidence="11">
    <location>
        <begin position="182"/>
        <end position="264"/>
    </location>
</feature>
<dbReference type="EMBL" id="VAHF01000003">
    <property type="protein sequence ID" value="TXG66980.1"/>
    <property type="molecule type" value="Genomic_DNA"/>
</dbReference>
<dbReference type="OrthoDB" id="1748639at2759"/>
<evidence type="ECO:0000256" key="1">
    <source>
        <dbReference type="ARBA" id="ARBA00000900"/>
    </source>
</evidence>
<dbReference type="Proteomes" id="UP000323000">
    <property type="component" value="Chromosome 3"/>
</dbReference>
<dbReference type="Pfam" id="PF11145">
    <property type="entry name" value="DUF2921"/>
    <property type="match status" value="2"/>
</dbReference>
<comment type="caution">
    <text evidence="13">The sequence shown here is derived from an EMBL/GenBank/DDBJ whole genome shotgun (WGS) entry which is preliminary data.</text>
</comment>
<evidence type="ECO:0000259" key="12">
    <source>
        <dbReference type="Pfam" id="PF25333"/>
    </source>
</evidence>
<sequence length="364" mass="40995">MSCSMEKPVKKSGENFPDGYSIEMSFYTSVGNSREEFASGYWNPISVGDQIFQGSSESSMPVSKSSLASSGLYANISYKISLILRYDARRIAPFDISSSGIMRVEISAEGIYDAETGSLCMVGCRLVGLNNQNLENDTMDCEICVNLQFSSLNAKKDEVDITGSIISLRDKSDSLHFESVYLLYVKTHPGVLPFISPLMLVVLTLGHMMVLLLNFEAWFFQSQNRQTVLLGSGGWPEVFVAMVAFVLQFRLFKLSCELGTEEQRRWHRNAVLEACQYAATFTLGRLDPGCRVVPHAYDLYRAYNYADHEADFYSIAWNVSIPLGCIFFMVILYFQQRFGAFCFDLRRFRVAEGYEKVLALAGEE</sequence>
<reference evidence="14" key="1">
    <citation type="journal article" date="2019" name="Gigascience">
        <title>De novo genome assembly of the endangered Acer yangbiense, a plant species with extremely small populations endemic to Yunnan Province, China.</title>
        <authorList>
            <person name="Yang J."/>
            <person name="Wariss H.M."/>
            <person name="Tao L."/>
            <person name="Zhang R."/>
            <person name="Yun Q."/>
            <person name="Hollingsworth P."/>
            <person name="Dao Z."/>
            <person name="Luo G."/>
            <person name="Guo H."/>
            <person name="Ma Y."/>
            <person name="Sun W."/>
        </authorList>
    </citation>
    <scope>NUCLEOTIDE SEQUENCE [LARGE SCALE GENOMIC DNA]</scope>
    <source>
        <strain evidence="14">cv. Malutang</strain>
    </source>
</reference>
<evidence type="ECO:0000256" key="5">
    <source>
        <dbReference type="ARBA" id="ARBA00022679"/>
    </source>
</evidence>
<keyword evidence="9 10" id="KW-0472">Membrane</keyword>
<keyword evidence="7" id="KW-0833">Ubl conjugation pathway</keyword>
<feature type="transmembrane region" description="Helical" evidence="10">
    <location>
        <begin position="315"/>
        <end position="334"/>
    </location>
</feature>
<evidence type="ECO:0000313" key="14">
    <source>
        <dbReference type="Proteomes" id="UP000323000"/>
    </source>
</evidence>
<keyword evidence="5" id="KW-0808">Transferase</keyword>
<name>A0A5C7ICC0_9ROSI</name>
<feature type="transmembrane region" description="Helical" evidence="10">
    <location>
        <begin position="227"/>
        <end position="249"/>
    </location>
</feature>
<dbReference type="PANTHER" id="PTHR33389">
    <property type="entry name" value="FAMILY PROTEIN, PUTATIVE (DUF2921)-RELATED"/>
    <property type="match status" value="1"/>
</dbReference>
<feature type="domain" description="DUF2921" evidence="12">
    <location>
        <begin position="6"/>
        <end position="180"/>
    </location>
</feature>
<evidence type="ECO:0000313" key="13">
    <source>
        <dbReference type="EMBL" id="TXG66980.1"/>
    </source>
</evidence>
<evidence type="ECO:0000256" key="2">
    <source>
        <dbReference type="ARBA" id="ARBA00004127"/>
    </source>
</evidence>
<comment type="catalytic activity">
    <reaction evidence="1">
        <text>S-ubiquitinyl-[E2 ubiquitin-conjugating enzyme]-L-cysteine + [acceptor protein]-L-lysine = [E2 ubiquitin-conjugating enzyme]-L-cysteine + N(6)-ubiquitinyl-[acceptor protein]-L-lysine.</text>
        <dbReference type="EC" id="2.3.2.27"/>
    </reaction>
</comment>
<evidence type="ECO:0000256" key="3">
    <source>
        <dbReference type="ARBA" id="ARBA00004906"/>
    </source>
</evidence>
<comment type="pathway">
    <text evidence="3">Protein modification; protein ubiquitination.</text>
</comment>
<organism evidence="13 14">
    <name type="scientific">Acer yangbiense</name>
    <dbReference type="NCBI Taxonomy" id="1000413"/>
    <lineage>
        <taxon>Eukaryota</taxon>
        <taxon>Viridiplantae</taxon>
        <taxon>Streptophyta</taxon>
        <taxon>Embryophyta</taxon>
        <taxon>Tracheophyta</taxon>
        <taxon>Spermatophyta</taxon>
        <taxon>Magnoliopsida</taxon>
        <taxon>eudicotyledons</taxon>
        <taxon>Gunneridae</taxon>
        <taxon>Pentapetalae</taxon>
        <taxon>rosids</taxon>
        <taxon>malvids</taxon>
        <taxon>Sapindales</taxon>
        <taxon>Sapindaceae</taxon>
        <taxon>Hippocastanoideae</taxon>
        <taxon>Acereae</taxon>
        <taxon>Acer</taxon>
    </lineage>
</organism>
<keyword evidence="8 10" id="KW-1133">Transmembrane helix</keyword>
<dbReference type="InterPro" id="IPR021319">
    <property type="entry name" value="DUF2921"/>
</dbReference>
<protein>
    <recommendedName>
        <fullName evidence="4">RING-type E3 ubiquitin transferase</fullName>
        <ecNumber evidence="4">2.3.2.27</ecNumber>
    </recommendedName>
</protein>
<feature type="transmembrane region" description="Helical" evidence="10">
    <location>
        <begin position="194"/>
        <end position="215"/>
    </location>
</feature>
<evidence type="ECO:0000256" key="8">
    <source>
        <dbReference type="ARBA" id="ARBA00022989"/>
    </source>
</evidence>
<dbReference type="GO" id="GO:0012505">
    <property type="term" value="C:endomembrane system"/>
    <property type="evidence" value="ECO:0007669"/>
    <property type="project" value="UniProtKB-SubCell"/>
</dbReference>
<gene>
    <name evidence="13" type="ORF">EZV62_008255</name>
</gene>
<dbReference type="AlphaFoldDB" id="A0A5C7ICC0"/>
<evidence type="ECO:0000256" key="7">
    <source>
        <dbReference type="ARBA" id="ARBA00022786"/>
    </source>
</evidence>
<keyword evidence="14" id="KW-1185">Reference proteome</keyword>
<evidence type="ECO:0000259" key="11">
    <source>
        <dbReference type="Pfam" id="PF11145"/>
    </source>
</evidence>
<evidence type="ECO:0000256" key="9">
    <source>
        <dbReference type="ARBA" id="ARBA00023136"/>
    </source>
</evidence>
<keyword evidence="6 10" id="KW-0812">Transmembrane</keyword>
<dbReference type="Pfam" id="PF25333">
    <property type="entry name" value="DUF2921_N"/>
    <property type="match status" value="1"/>
</dbReference>
<evidence type="ECO:0000256" key="4">
    <source>
        <dbReference type="ARBA" id="ARBA00012483"/>
    </source>
</evidence>
<comment type="subcellular location">
    <subcellularLocation>
        <location evidence="2">Endomembrane system</location>
        <topology evidence="2">Multi-pass membrane protein</topology>
    </subcellularLocation>
</comment>
<evidence type="ECO:0000256" key="10">
    <source>
        <dbReference type="SAM" id="Phobius"/>
    </source>
</evidence>
<accession>A0A5C7ICC0</accession>
<dbReference type="GO" id="GO:0061630">
    <property type="term" value="F:ubiquitin protein ligase activity"/>
    <property type="evidence" value="ECO:0007669"/>
    <property type="project" value="UniProtKB-EC"/>
</dbReference>
<dbReference type="InterPro" id="IPR057425">
    <property type="entry name" value="DUF2921_N"/>
</dbReference>
<dbReference type="EC" id="2.3.2.27" evidence="4"/>